<dbReference type="InterPro" id="IPR046342">
    <property type="entry name" value="CBS_dom_sf"/>
</dbReference>
<evidence type="ECO:0000313" key="12">
    <source>
        <dbReference type="EMBL" id="SDN30536.1"/>
    </source>
</evidence>
<dbReference type="AlphaFoldDB" id="A0A1H0ACT2"/>
<protein>
    <submittedName>
        <fullName evidence="12">Hemolysin, contains CBS domains</fullName>
    </submittedName>
</protein>
<dbReference type="SMART" id="SM00116">
    <property type="entry name" value="CBS"/>
    <property type="match status" value="2"/>
</dbReference>
<keyword evidence="13" id="KW-1185">Reference proteome</keyword>
<dbReference type="SUPFAM" id="SSF54631">
    <property type="entry name" value="CBS-domain pair"/>
    <property type="match status" value="1"/>
</dbReference>
<dbReference type="InterPro" id="IPR044751">
    <property type="entry name" value="Ion_transp-like_CBS"/>
</dbReference>
<feature type="domain" description="CBS" evidence="10">
    <location>
        <begin position="198"/>
        <end position="258"/>
    </location>
</feature>
<feature type="transmembrane region" description="Helical" evidence="9">
    <location>
        <begin position="58"/>
        <end position="77"/>
    </location>
</feature>
<dbReference type="RefSeq" id="WP_092062411.1">
    <property type="nucleotide sequence ID" value="NZ_FNIN01000001.1"/>
</dbReference>
<dbReference type="InterPro" id="IPR000644">
    <property type="entry name" value="CBS_dom"/>
</dbReference>
<keyword evidence="2 8" id="KW-0812">Transmembrane</keyword>
<evidence type="ECO:0000256" key="5">
    <source>
        <dbReference type="ARBA" id="ARBA00023122"/>
    </source>
</evidence>
<feature type="transmembrane region" description="Helical" evidence="9">
    <location>
        <begin position="127"/>
        <end position="148"/>
    </location>
</feature>
<comment type="subcellular location">
    <subcellularLocation>
        <location evidence="1">Membrane</location>
        <topology evidence="1">Multi-pass membrane protein</topology>
    </subcellularLocation>
</comment>
<reference evidence="12 13" key="1">
    <citation type="submission" date="2016-10" db="EMBL/GenBank/DDBJ databases">
        <authorList>
            <person name="de Groot N.N."/>
        </authorList>
    </citation>
    <scope>NUCLEOTIDE SEQUENCE [LARGE SCALE GENOMIC DNA]</scope>
    <source>
        <strain evidence="12 13">DSM 15269</strain>
    </source>
</reference>
<dbReference type="InterPro" id="IPR002550">
    <property type="entry name" value="CNNM"/>
</dbReference>
<dbReference type="GO" id="GO:0005886">
    <property type="term" value="C:plasma membrane"/>
    <property type="evidence" value="ECO:0007669"/>
    <property type="project" value="TreeGrafter"/>
</dbReference>
<dbReference type="PANTHER" id="PTHR22777">
    <property type="entry name" value="HEMOLYSIN-RELATED"/>
    <property type="match status" value="1"/>
</dbReference>
<dbReference type="OrthoDB" id="9798188at2"/>
<dbReference type="Proteomes" id="UP000199602">
    <property type="component" value="Unassembled WGS sequence"/>
</dbReference>
<dbReference type="PANTHER" id="PTHR22777:SF4">
    <property type="entry name" value="UPF0053 PROTEIN SLL1254"/>
    <property type="match status" value="1"/>
</dbReference>
<evidence type="ECO:0000256" key="8">
    <source>
        <dbReference type="PROSITE-ProRule" id="PRU01193"/>
    </source>
</evidence>
<name>A0A1H0ACT2_9BACT</name>
<evidence type="ECO:0000256" key="7">
    <source>
        <dbReference type="PROSITE-ProRule" id="PRU00703"/>
    </source>
</evidence>
<dbReference type="EMBL" id="FNIN01000001">
    <property type="protein sequence ID" value="SDN30536.1"/>
    <property type="molecule type" value="Genomic_DNA"/>
</dbReference>
<feature type="domain" description="CNNM transmembrane" evidence="11">
    <location>
        <begin position="1"/>
        <end position="179"/>
    </location>
</feature>
<evidence type="ECO:0000256" key="4">
    <source>
        <dbReference type="ARBA" id="ARBA00022989"/>
    </source>
</evidence>
<keyword evidence="5 7" id="KW-0129">CBS domain</keyword>
<evidence type="ECO:0000256" key="6">
    <source>
        <dbReference type="ARBA" id="ARBA00023136"/>
    </source>
</evidence>
<keyword evidence="3" id="KW-0677">Repeat</keyword>
<evidence type="ECO:0000259" key="10">
    <source>
        <dbReference type="PROSITE" id="PS51371"/>
    </source>
</evidence>
<organism evidence="12 13">
    <name type="scientific">Desulfonauticus submarinus</name>
    <dbReference type="NCBI Taxonomy" id="206665"/>
    <lineage>
        <taxon>Bacteria</taxon>
        <taxon>Pseudomonadati</taxon>
        <taxon>Thermodesulfobacteriota</taxon>
        <taxon>Desulfovibrionia</taxon>
        <taxon>Desulfovibrionales</taxon>
        <taxon>Desulfonauticaceae</taxon>
        <taxon>Desulfonauticus</taxon>
    </lineage>
</organism>
<gene>
    <name evidence="12" type="ORF">SAMN04488516_101341</name>
</gene>
<dbReference type="CDD" id="cd04590">
    <property type="entry name" value="CBS_pair_CorC_HlyC_assoc"/>
    <property type="match status" value="1"/>
</dbReference>
<feature type="transmembrane region" description="Helical" evidence="9">
    <location>
        <begin position="89"/>
        <end position="107"/>
    </location>
</feature>
<evidence type="ECO:0000313" key="13">
    <source>
        <dbReference type="Proteomes" id="UP000199602"/>
    </source>
</evidence>
<evidence type="ECO:0000256" key="9">
    <source>
        <dbReference type="SAM" id="Phobius"/>
    </source>
</evidence>
<accession>A0A1H0ACT2</accession>
<evidence type="ECO:0000256" key="2">
    <source>
        <dbReference type="ARBA" id="ARBA00022692"/>
    </source>
</evidence>
<dbReference type="Pfam" id="PF01595">
    <property type="entry name" value="CNNM"/>
    <property type="match status" value="1"/>
</dbReference>
<dbReference type="STRING" id="206665.SAMN04488516_101341"/>
<evidence type="ECO:0000256" key="1">
    <source>
        <dbReference type="ARBA" id="ARBA00004141"/>
    </source>
</evidence>
<feature type="domain" description="CBS" evidence="10">
    <location>
        <begin position="263"/>
        <end position="321"/>
    </location>
</feature>
<dbReference type="PROSITE" id="PS51846">
    <property type="entry name" value="CNNM"/>
    <property type="match status" value="1"/>
</dbReference>
<sequence>MTKLGLAFFLAVVISALCSIAEAALYSVSWGSIERLKEKSPKLGKLLENLRSNIEQPITAILTLNTIANTAGAAIAGAAASEVFGEQSVFFFSLIFTITILIFSEIIPKTIGVVYNDKIVPLITYPLYGIIIVLKPLIRLFQALVFFIEKRKGKYTATEEDVLAVLSLGRRSGIIKPYEEESIQNILMLDKKTVKDIMTPRTVMFCLPAHITVKEALEKKKILPHSRIPVYENDIEDIVGIVLRRDLLSTLAEDKHNLTLVEIMKPVQFVPESLTLDRLLVRLLETRMHLFIVLDEYGGVAGLVTLEDVLEEILGKEIIDETDEVVDMRQLARERRKKIISKEIK</sequence>
<dbReference type="PROSITE" id="PS51371">
    <property type="entry name" value="CBS"/>
    <property type="match status" value="2"/>
</dbReference>
<dbReference type="FunFam" id="3.10.580.10:FF:000002">
    <property type="entry name" value="Magnesium/cobalt efflux protein CorC"/>
    <property type="match status" value="1"/>
</dbReference>
<dbReference type="Pfam" id="PF00571">
    <property type="entry name" value="CBS"/>
    <property type="match status" value="2"/>
</dbReference>
<keyword evidence="4 8" id="KW-1133">Transmembrane helix</keyword>
<dbReference type="Gene3D" id="3.10.580.10">
    <property type="entry name" value="CBS-domain"/>
    <property type="match status" value="1"/>
</dbReference>
<keyword evidence="6 8" id="KW-0472">Membrane</keyword>
<proteinExistence type="predicted"/>
<evidence type="ECO:0000256" key="3">
    <source>
        <dbReference type="ARBA" id="ARBA00022737"/>
    </source>
</evidence>
<evidence type="ECO:0000259" key="11">
    <source>
        <dbReference type="PROSITE" id="PS51846"/>
    </source>
</evidence>